<gene>
    <name evidence="1" type="ORF">M0812_14737</name>
</gene>
<proteinExistence type="predicted"/>
<organism evidence="1 2">
    <name type="scientific">Anaeramoeba flamelloides</name>
    <dbReference type="NCBI Taxonomy" id="1746091"/>
    <lineage>
        <taxon>Eukaryota</taxon>
        <taxon>Metamonada</taxon>
        <taxon>Anaeramoebidae</taxon>
        <taxon>Anaeramoeba</taxon>
    </lineage>
</organism>
<name>A0AAV7ZC84_9EUKA</name>
<evidence type="ECO:0000313" key="2">
    <source>
        <dbReference type="Proteomes" id="UP001146793"/>
    </source>
</evidence>
<evidence type="ECO:0000313" key="1">
    <source>
        <dbReference type="EMBL" id="KAJ3438724.1"/>
    </source>
</evidence>
<sequence length="285" mass="33773">MSKKCNRCKKRGYYFIKTLEIKTHSRFFYPIVKYVPLNIEVLCYKCVDQLSGVIQQQVILSQYVTFSFVFYFKNTRRLYEEEDSSSENKTKHEKRNFWGKKQETQSKSHLLIPNKAIPKNSLTFSSLPQEPKGTKQETNPILFKNEIPNQQTQNQAIKNPNNFLGRNYNNLPNQFSNQTKEKELGQWHEQTQGQEQKQKQIRFYDPINWGMDVNLGLSLDFDTALDTDLNFGFETETEFNEINLFNTQDDSIINFSNFLQSKENNLQEKEEMQSNHQQNQIQEEK</sequence>
<accession>A0AAV7ZC84</accession>
<comment type="caution">
    <text evidence="1">The sequence shown here is derived from an EMBL/GenBank/DDBJ whole genome shotgun (WGS) entry which is preliminary data.</text>
</comment>
<dbReference type="EMBL" id="JANTQA010000032">
    <property type="protein sequence ID" value="KAJ3438724.1"/>
    <property type="molecule type" value="Genomic_DNA"/>
</dbReference>
<dbReference type="Proteomes" id="UP001146793">
    <property type="component" value="Unassembled WGS sequence"/>
</dbReference>
<dbReference type="AlphaFoldDB" id="A0AAV7ZC84"/>
<reference evidence="1" key="1">
    <citation type="submission" date="2022-08" db="EMBL/GenBank/DDBJ databases">
        <title>Novel sulphate-reducing endosymbionts in the free-living metamonad Anaeramoeba.</title>
        <authorList>
            <person name="Jerlstrom-Hultqvist J."/>
            <person name="Cepicka I."/>
            <person name="Gallot-Lavallee L."/>
            <person name="Salas-Leiva D."/>
            <person name="Curtis B.A."/>
            <person name="Zahonova K."/>
            <person name="Pipaliya S."/>
            <person name="Dacks J."/>
            <person name="Roger A.J."/>
        </authorList>
    </citation>
    <scope>NUCLEOTIDE SEQUENCE</scope>
    <source>
        <strain evidence="1">Busselton2</strain>
    </source>
</reference>
<protein>
    <submittedName>
        <fullName evidence="1">Uncharacterized protein</fullName>
    </submittedName>
</protein>